<keyword evidence="3" id="KW-1185">Reference proteome</keyword>
<proteinExistence type="predicted"/>
<evidence type="ECO:0000313" key="4">
    <source>
        <dbReference type="WBParaSite" id="EVEC_0001129501-mRNA-1"/>
    </source>
</evidence>
<feature type="transmembrane region" description="Helical" evidence="1">
    <location>
        <begin position="12"/>
        <end position="33"/>
    </location>
</feature>
<dbReference type="AlphaFoldDB" id="A0A0N4VKA7"/>
<gene>
    <name evidence="2" type="ORF">EVEC_LOCUS10603</name>
</gene>
<reference evidence="4" key="1">
    <citation type="submission" date="2017-02" db="UniProtKB">
        <authorList>
            <consortium name="WormBaseParasite"/>
        </authorList>
    </citation>
    <scope>IDENTIFICATION</scope>
</reference>
<name>A0A0N4VKA7_ENTVE</name>
<dbReference type="Proteomes" id="UP000274131">
    <property type="component" value="Unassembled WGS sequence"/>
</dbReference>
<feature type="transmembrane region" description="Helical" evidence="1">
    <location>
        <begin position="96"/>
        <end position="116"/>
    </location>
</feature>
<reference evidence="2 3" key="2">
    <citation type="submission" date="2018-10" db="EMBL/GenBank/DDBJ databases">
        <authorList>
            <consortium name="Pathogen Informatics"/>
        </authorList>
    </citation>
    <scope>NUCLEOTIDE SEQUENCE [LARGE SCALE GENOMIC DNA]</scope>
</reference>
<evidence type="ECO:0000313" key="2">
    <source>
        <dbReference type="EMBL" id="VDD95852.1"/>
    </source>
</evidence>
<dbReference type="OrthoDB" id="5912629at2759"/>
<keyword evidence="1" id="KW-1133">Transmembrane helix</keyword>
<keyword evidence="1" id="KW-0472">Membrane</keyword>
<accession>A0A0N4VKA7</accession>
<keyword evidence="1" id="KW-0812">Transmembrane</keyword>
<organism evidence="4">
    <name type="scientific">Enterobius vermicularis</name>
    <name type="common">Human pinworm</name>
    <dbReference type="NCBI Taxonomy" id="51028"/>
    <lineage>
        <taxon>Eukaryota</taxon>
        <taxon>Metazoa</taxon>
        <taxon>Ecdysozoa</taxon>
        <taxon>Nematoda</taxon>
        <taxon>Chromadorea</taxon>
        <taxon>Rhabditida</taxon>
        <taxon>Spirurina</taxon>
        <taxon>Oxyuridomorpha</taxon>
        <taxon>Oxyuroidea</taxon>
        <taxon>Oxyuridae</taxon>
        <taxon>Enterobius</taxon>
    </lineage>
</organism>
<dbReference type="WBParaSite" id="EVEC_0001129501-mRNA-1">
    <property type="protein sequence ID" value="EVEC_0001129501-mRNA-1"/>
    <property type="gene ID" value="EVEC_0001129501"/>
</dbReference>
<sequence length="124" mass="14341">MNLSVSIFHPGIFFTLQLLADSFVEFFIFAAPLNQKYICQDRVNITLQNSKQQRLIVEMEPEVSIQPYNVQNRHANLYVCERTKRRTLTESFNNRMTVFSGIVLGISSVSMLKFLIKLHSKIPS</sequence>
<dbReference type="EMBL" id="UXUI01010989">
    <property type="protein sequence ID" value="VDD95852.1"/>
    <property type="molecule type" value="Genomic_DNA"/>
</dbReference>
<evidence type="ECO:0000313" key="3">
    <source>
        <dbReference type="Proteomes" id="UP000274131"/>
    </source>
</evidence>
<protein>
    <submittedName>
        <fullName evidence="4">GOLD domain-containing protein</fullName>
    </submittedName>
</protein>
<evidence type="ECO:0000256" key="1">
    <source>
        <dbReference type="SAM" id="Phobius"/>
    </source>
</evidence>